<dbReference type="PANTHER" id="PTHR39336">
    <property type="entry name" value="PYRIDOXAMINE PHOSPHATE OXIDASE FAMILY PROTEIN (AFU_ORTHOLOGUE AFUA_6G11440)"/>
    <property type="match status" value="1"/>
</dbReference>
<evidence type="ECO:0000259" key="1">
    <source>
        <dbReference type="Pfam" id="PF01243"/>
    </source>
</evidence>
<name>A0ABT0PWW5_9FLAO</name>
<sequence>MGRMLEGLTPALMEFIQSQKMFFVATAMEQGSINLSPKGLDSFRIIDQNRVIWLNLTGSGNETAIHLSHKDRITIMFCAFQGDPIILRLYGTAKVYDVGSEGWDRHKDLFPDISGSRQLIDVAVERVQTSCGMGVPLMEYQTQRDGLLNWAESQGDEGLEKYWKKKNTSSIDGFEKSGE</sequence>
<comment type="caution">
    <text evidence="2">The sequence shown here is derived from an EMBL/GenBank/DDBJ whole genome shotgun (WGS) entry which is preliminary data.</text>
</comment>
<feature type="domain" description="Pyridoxamine 5'-phosphate oxidase N-terminal" evidence="1">
    <location>
        <begin position="8"/>
        <end position="131"/>
    </location>
</feature>
<reference evidence="2 3" key="1">
    <citation type="submission" date="2022-05" db="EMBL/GenBank/DDBJ databases">
        <authorList>
            <person name="Park J.-S."/>
        </authorList>
    </citation>
    <scope>NUCLEOTIDE SEQUENCE [LARGE SCALE GENOMIC DNA]</scope>
    <source>
        <strain evidence="2 3">2012CJ35-5</strain>
    </source>
</reference>
<proteinExistence type="predicted"/>
<protein>
    <submittedName>
        <fullName evidence="2">Pyridoxamine 5'-phosphate oxidase family protein</fullName>
    </submittedName>
</protein>
<dbReference type="RefSeq" id="WP_249658832.1">
    <property type="nucleotide sequence ID" value="NZ_JAMFMA010000005.1"/>
</dbReference>
<dbReference type="PANTHER" id="PTHR39336:SF1">
    <property type="entry name" value="PYRIDOXAMINE PHOSPHATE OXIDASE FAMILY PROTEIN (AFU_ORTHOLOGUE AFUA_6G11440)"/>
    <property type="match status" value="1"/>
</dbReference>
<evidence type="ECO:0000313" key="2">
    <source>
        <dbReference type="EMBL" id="MCL6275646.1"/>
    </source>
</evidence>
<dbReference type="EMBL" id="JAMFMA010000005">
    <property type="protein sequence ID" value="MCL6275646.1"/>
    <property type="molecule type" value="Genomic_DNA"/>
</dbReference>
<dbReference type="Proteomes" id="UP001203607">
    <property type="component" value="Unassembled WGS sequence"/>
</dbReference>
<organism evidence="2 3">
    <name type="scientific">Flagellimonas spongiicola</name>
    <dbReference type="NCBI Taxonomy" id="2942208"/>
    <lineage>
        <taxon>Bacteria</taxon>
        <taxon>Pseudomonadati</taxon>
        <taxon>Bacteroidota</taxon>
        <taxon>Flavobacteriia</taxon>
        <taxon>Flavobacteriales</taxon>
        <taxon>Flavobacteriaceae</taxon>
        <taxon>Flagellimonas</taxon>
    </lineage>
</organism>
<accession>A0ABT0PWW5</accession>
<gene>
    <name evidence="2" type="ORF">M3P19_16650</name>
</gene>
<dbReference type="SUPFAM" id="SSF50475">
    <property type="entry name" value="FMN-binding split barrel"/>
    <property type="match status" value="1"/>
</dbReference>
<dbReference type="Gene3D" id="2.30.110.10">
    <property type="entry name" value="Electron Transport, Fmn-binding Protein, Chain A"/>
    <property type="match status" value="1"/>
</dbReference>
<dbReference type="Pfam" id="PF01243">
    <property type="entry name" value="PNPOx_N"/>
    <property type="match status" value="1"/>
</dbReference>
<keyword evidence="3" id="KW-1185">Reference proteome</keyword>
<dbReference type="InterPro" id="IPR012349">
    <property type="entry name" value="Split_barrel_FMN-bd"/>
</dbReference>
<dbReference type="InterPro" id="IPR011576">
    <property type="entry name" value="Pyridox_Oxase_N"/>
</dbReference>
<evidence type="ECO:0000313" key="3">
    <source>
        <dbReference type="Proteomes" id="UP001203607"/>
    </source>
</evidence>